<dbReference type="SUPFAM" id="SSF46785">
    <property type="entry name" value="Winged helix' DNA-binding domain"/>
    <property type="match status" value="1"/>
</dbReference>
<dbReference type="PANTHER" id="PTHR33154">
    <property type="entry name" value="TRANSCRIPTIONAL REGULATOR, ARSR FAMILY"/>
    <property type="match status" value="1"/>
</dbReference>
<keyword evidence="3" id="KW-0804">Transcription</keyword>
<reference evidence="5 6" key="1">
    <citation type="submission" date="2021-03" db="EMBL/GenBank/DDBJ databases">
        <title>Genomic Encyclopedia of Type Strains, Phase IV (KMG-IV): sequencing the most valuable type-strain genomes for metagenomic binning, comparative biology and taxonomic classification.</title>
        <authorList>
            <person name="Goeker M."/>
        </authorList>
    </citation>
    <scope>NUCLEOTIDE SEQUENCE [LARGE SCALE GENOMIC DNA]</scope>
    <source>
        <strain evidence="5 6">DSM 27512</strain>
    </source>
</reference>
<dbReference type="InterPro" id="IPR018334">
    <property type="entry name" value="ArsR_HTH"/>
</dbReference>
<evidence type="ECO:0000256" key="1">
    <source>
        <dbReference type="ARBA" id="ARBA00023015"/>
    </source>
</evidence>
<dbReference type="PROSITE" id="PS50987">
    <property type="entry name" value="HTH_ARSR_2"/>
    <property type="match status" value="1"/>
</dbReference>
<name>A0ABS4KIZ0_9FIRM</name>
<protein>
    <submittedName>
        <fullName evidence="5">ArsR family transcriptional regulator</fullName>
    </submittedName>
</protein>
<dbReference type="RefSeq" id="WP_330623411.1">
    <property type="nucleotide sequence ID" value="NZ_JAGGLI010000014.1"/>
</dbReference>
<keyword evidence="2" id="KW-0238">DNA-binding</keyword>
<evidence type="ECO:0000259" key="4">
    <source>
        <dbReference type="PROSITE" id="PS50987"/>
    </source>
</evidence>
<keyword evidence="6" id="KW-1185">Reference proteome</keyword>
<dbReference type="EMBL" id="JAGGLI010000014">
    <property type="protein sequence ID" value="MBP2027725.1"/>
    <property type="molecule type" value="Genomic_DNA"/>
</dbReference>
<dbReference type="Pfam" id="PF01022">
    <property type="entry name" value="HTH_5"/>
    <property type="match status" value="1"/>
</dbReference>
<dbReference type="Proteomes" id="UP001314903">
    <property type="component" value="Unassembled WGS sequence"/>
</dbReference>
<evidence type="ECO:0000256" key="3">
    <source>
        <dbReference type="ARBA" id="ARBA00023163"/>
    </source>
</evidence>
<dbReference type="PANTHER" id="PTHR33154:SF18">
    <property type="entry name" value="ARSENICAL RESISTANCE OPERON REPRESSOR"/>
    <property type="match status" value="1"/>
</dbReference>
<keyword evidence="1" id="KW-0805">Transcription regulation</keyword>
<gene>
    <name evidence="5" type="ORF">J2Z35_001522</name>
</gene>
<dbReference type="CDD" id="cd00090">
    <property type="entry name" value="HTH_ARSR"/>
    <property type="match status" value="1"/>
</dbReference>
<comment type="caution">
    <text evidence="5">The sequence shown here is derived from an EMBL/GenBank/DDBJ whole genome shotgun (WGS) entry which is preliminary data.</text>
</comment>
<dbReference type="PROSITE" id="PS00846">
    <property type="entry name" value="HTH_ARSR_1"/>
    <property type="match status" value="1"/>
</dbReference>
<sequence>MIKIEDKIEIFKALSDKNRLLILDMLSCGELCACDIMDGLSLTQPTISHHMKMLLKSDLVRSRKEGKWVFYSINQEKVNDIEDFIKALTSPKEECICKGYDTDCIKIEKVI</sequence>
<dbReference type="NCBIfam" id="NF033788">
    <property type="entry name" value="HTH_metalloreg"/>
    <property type="match status" value="1"/>
</dbReference>
<dbReference type="InterPro" id="IPR051081">
    <property type="entry name" value="HTH_MetalResp_TranReg"/>
</dbReference>
<accession>A0ABS4KIZ0</accession>
<dbReference type="InterPro" id="IPR011991">
    <property type="entry name" value="ArsR-like_HTH"/>
</dbReference>
<organism evidence="5 6">
    <name type="scientific">Acetoanaerobium pronyense</name>
    <dbReference type="NCBI Taxonomy" id="1482736"/>
    <lineage>
        <taxon>Bacteria</taxon>
        <taxon>Bacillati</taxon>
        <taxon>Bacillota</taxon>
        <taxon>Clostridia</taxon>
        <taxon>Peptostreptococcales</taxon>
        <taxon>Filifactoraceae</taxon>
        <taxon>Acetoanaerobium</taxon>
    </lineage>
</organism>
<dbReference type="Gene3D" id="1.10.10.10">
    <property type="entry name" value="Winged helix-like DNA-binding domain superfamily/Winged helix DNA-binding domain"/>
    <property type="match status" value="1"/>
</dbReference>
<proteinExistence type="predicted"/>
<dbReference type="InterPro" id="IPR036390">
    <property type="entry name" value="WH_DNA-bd_sf"/>
</dbReference>
<evidence type="ECO:0000313" key="5">
    <source>
        <dbReference type="EMBL" id="MBP2027725.1"/>
    </source>
</evidence>
<evidence type="ECO:0000313" key="6">
    <source>
        <dbReference type="Proteomes" id="UP001314903"/>
    </source>
</evidence>
<evidence type="ECO:0000256" key="2">
    <source>
        <dbReference type="ARBA" id="ARBA00023125"/>
    </source>
</evidence>
<dbReference type="SMART" id="SM00418">
    <property type="entry name" value="HTH_ARSR"/>
    <property type="match status" value="1"/>
</dbReference>
<feature type="domain" description="HTH arsR-type" evidence="4">
    <location>
        <begin position="1"/>
        <end position="93"/>
    </location>
</feature>
<dbReference type="PRINTS" id="PR00778">
    <property type="entry name" value="HTHARSR"/>
</dbReference>
<dbReference type="InterPro" id="IPR036388">
    <property type="entry name" value="WH-like_DNA-bd_sf"/>
</dbReference>
<dbReference type="InterPro" id="IPR001845">
    <property type="entry name" value="HTH_ArsR_DNA-bd_dom"/>
</dbReference>